<proteinExistence type="predicted"/>
<dbReference type="EMBL" id="RXGA01000003">
    <property type="protein sequence ID" value="RWX73281.1"/>
    <property type="molecule type" value="Genomic_DNA"/>
</dbReference>
<protein>
    <recommendedName>
        <fullName evidence="4">DUF5305 domain-containing protein</fullName>
    </recommendedName>
</protein>
<name>A0A3S3RBX0_METS7</name>
<gene>
    <name evidence="2" type="ORF">Metus_1255</name>
</gene>
<organism evidence="2 3">
    <name type="scientific">Methanosuratincola subterraneus</name>
    <dbReference type="NCBI Taxonomy" id="2593994"/>
    <lineage>
        <taxon>Archaea</taxon>
        <taxon>Thermoproteota</taxon>
        <taxon>Methanosuratincolia</taxon>
        <taxon>Candidatus Methanomethylicales</taxon>
        <taxon>Candidatus Methanomethylicaceae</taxon>
        <taxon>Candidatus Methanosuratincola (ex Vanwonterghem et al. 2016)</taxon>
    </lineage>
</organism>
<dbReference type="Proteomes" id="UP000288215">
    <property type="component" value="Unassembled WGS sequence"/>
</dbReference>
<comment type="caution">
    <text evidence="2">The sequence shown here is derived from an EMBL/GenBank/DDBJ whole genome shotgun (WGS) entry which is preliminary data.</text>
</comment>
<keyword evidence="1" id="KW-1133">Transmembrane helix</keyword>
<feature type="transmembrane region" description="Helical" evidence="1">
    <location>
        <begin position="232"/>
        <end position="253"/>
    </location>
</feature>
<dbReference type="Pfam" id="PF17231">
    <property type="entry name" value="DUF5305"/>
    <property type="match status" value="1"/>
</dbReference>
<sequence length="336" mass="37688">MKISILKVAIVVFILATAISTVGLAYAYMSPTESVETTIKAAYKHTGTFDYVAHIAPNLIYNRTEVGSDVQKIYTNLLERIDLYFAYSFVTNASVSSLNAELSLKLAVESPNRWSRELTIAEAAALVNLSIEDSRFHLYVNKSSLDAFVKLLDLETGTSTTEYNLRIRPTITTSAVTSAGNVEEKFVSETNISFKQDVGGRYLTVSPLSTTKDGKLVETKRITYEYVNNQRILFTIALLASLAGLGFMGWTYFRKRPPKTSSEIVEKILSENKDLIVNAEIEKEETAKYVEVKDFEELKKLAEILARPILHTLTDKEQLFLVIDNGTRYTYKIPQA</sequence>
<dbReference type="AlphaFoldDB" id="A0A3S3RBX0"/>
<evidence type="ECO:0000256" key="1">
    <source>
        <dbReference type="SAM" id="Phobius"/>
    </source>
</evidence>
<keyword evidence="1" id="KW-0472">Membrane</keyword>
<keyword evidence="1" id="KW-0812">Transmembrane</keyword>
<evidence type="ECO:0008006" key="4">
    <source>
        <dbReference type="Google" id="ProtNLM"/>
    </source>
</evidence>
<evidence type="ECO:0000313" key="2">
    <source>
        <dbReference type="EMBL" id="RWX73281.1"/>
    </source>
</evidence>
<accession>A0A3S3RBX0</accession>
<evidence type="ECO:0000313" key="3">
    <source>
        <dbReference type="Proteomes" id="UP000288215"/>
    </source>
</evidence>
<reference evidence="2 3" key="1">
    <citation type="submission" date="2018-12" db="EMBL/GenBank/DDBJ databases">
        <title>The complete genome of the methanogenic archaea of the candidate phylum Verstraetearchaeota, obtained from the metagenome of underground thermal water.</title>
        <authorList>
            <person name="Kadnikov V.V."/>
            <person name="Mardanov A.V."/>
            <person name="Beletsky A.V."/>
            <person name="Karnachuk O.V."/>
            <person name="Ravin N.V."/>
        </authorList>
    </citation>
    <scope>NUCLEOTIDE SEQUENCE [LARGE SCALE GENOMIC DNA]</scope>
    <source>
        <strain evidence="2">Ch88</strain>
    </source>
</reference>
<dbReference type="InterPro" id="IPR035185">
    <property type="entry name" value="DUF5305"/>
</dbReference>